<dbReference type="EMBL" id="VSSQ01001029">
    <property type="protein sequence ID" value="MPM04328.1"/>
    <property type="molecule type" value="Genomic_DNA"/>
</dbReference>
<organism evidence="2">
    <name type="scientific">bioreactor metagenome</name>
    <dbReference type="NCBI Taxonomy" id="1076179"/>
    <lineage>
        <taxon>unclassified sequences</taxon>
        <taxon>metagenomes</taxon>
        <taxon>ecological metagenomes</taxon>
    </lineage>
</organism>
<proteinExistence type="predicted"/>
<evidence type="ECO:0000313" key="2">
    <source>
        <dbReference type="EMBL" id="MPM04328.1"/>
    </source>
</evidence>
<dbReference type="AlphaFoldDB" id="A0A644WLF1"/>
<reference evidence="2" key="1">
    <citation type="submission" date="2019-08" db="EMBL/GenBank/DDBJ databases">
        <authorList>
            <person name="Kucharzyk K."/>
            <person name="Murdoch R.W."/>
            <person name="Higgins S."/>
            <person name="Loffler F."/>
        </authorList>
    </citation>
    <scope>NUCLEOTIDE SEQUENCE</scope>
</reference>
<evidence type="ECO:0000256" key="1">
    <source>
        <dbReference type="SAM" id="MobiDB-lite"/>
    </source>
</evidence>
<feature type="compositionally biased region" description="Basic and acidic residues" evidence="1">
    <location>
        <begin position="1"/>
        <end position="14"/>
    </location>
</feature>
<gene>
    <name evidence="2" type="ORF">SDC9_50605</name>
</gene>
<name>A0A644WLF1_9ZZZZ</name>
<feature type="region of interest" description="Disordered" evidence="1">
    <location>
        <begin position="1"/>
        <end position="25"/>
    </location>
</feature>
<accession>A0A644WLF1</accession>
<comment type="caution">
    <text evidence="2">The sequence shown here is derived from an EMBL/GenBank/DDBJ whole genome shotgun (WGS) entry which is preliminary data.</text>
</comment>
<sequence>MGHRRGDEKAEQDAQRNGNYGKRDEHPLCPVDFDHIVLVGSFTPLDAVISEVPESIHDVVHGLLGFLQKRLVGFLVLVVLCQPNNLFRGFPEFHEVLFCFGKALDLKFFEFDFAVVVKICVVKLPAVLDLSEKIAFLRFVGSQHHLEEIGPDIVHI</sequence>
<protein>
    <submittedName>
        <fullName evidence="2">Uncharacterized protein</fullName>
    </submittedName>
</protein>